<reference evidence="2 3" key="1">
    <citation type="submission" date="2017-12" db="EMBL/GenBank/DDBJ databases">
        <title>Phylogenetic diversity of female urinary microbiome.</title>
        <authorList>
            <person name="Thomas-White K."/>
            <person name="Wolfe A.J."/>
        </authorList>
    </citation>
    <scope>NUCLEOTIDE SEQUENCE [LARGE SCALE GENOMIC DNA]</scope>
    <source>
        <strain evidence="2 3">UMB0898</strain>
    </source>
</reference>
<gene>
    <name evidence="2" type="ORF">CYJ57_03430</name>
</gene>
<evidence type="ECO:0000256" key="1">
    <source>
        <dbReference type="ARBA" id="ARBA00005721"/>
    </source>
</evidence>
<dbReference type="PANTHER" id="PTHR34297">
    <property type="entry name" value="HYPOTHETICAL CYTOSOLIC PROTEIN-RELATED"/>
    <property type="match status" value="1"/>
</dbReference>
<dbReference type="AlphaFoldDB" id="A0A2I1K1P0"/>
<evidence type="ECO:0000313" key="3">
    <source>
        <dbReference type="Proteomes" id="UP000234384"/>
    </source>
</evidence>
<dbReference type="PANTHER" id="PTHR34297:SF1">
    <property type="entry name" value="ASP23_GLS24 FAMILY ENVELOPE STRESS RESPONSE PROTEIN"/>
    <property type="match status" value="1"/>
</dbReference>
<protein>
    <submittedName>
        <fullName evidence="2">Asp23/Gls24 family envelope stress response protein</fullName>
    </submittedName>
</protein>
<proteinExistence type="inferred from homology"/>
<dbReference type="EMBL" id="PKHE01000006">
    <property type="protein sequence ID" value="PKY89586.1"/>
    <property type="molecule type" value="Genomic_DNA"/>
</dbReference>
<sequence length="140" mass="15594">MSKPTEVPFQSEPNHLGEIKVTTAALESIAVKAASEVPGVVVYQESTQRQIGNLLGIYNDVLEAKVKYEAPHINIAVKIGVQFGYSVPEVAFQVQERVKEQILFMTDISIYQVDVHVVSVETEPAYDEAPYEYEYEDGEA</sequence>
<dbReference type="RefSeq" id="WP_006702179.1">
    <property type="nucleotide sequence ID" value="NZ_PKHE01000006.1"/>
</dbReference>
<name>A0A2I1K1P0_9LACT</name>
<comment type="caution">
    <text evidence="2">The sequence shown here is derived from an EMBL/GenBank/DDBJ whole genome shotgun (WGS) entry which is preliminary data.</text>
</comment>
<dbReference type="Proteomes" id="UP000234384">
    <property type="component" value="Unassembled WGS sequence"/>
</dbReference>
<dbReference type="OrthoDB" id="9793465at2"/>
<accession>A0A2I1K1P0</accession>
<dbReference type="Pfam" id="PF03780">
    <property type="entry name" value="Asp23"/>
    <property type="match status" value="1"/>
</dbReference>
<organism evidence="2 3">
    <name type="scientific">Falseniella ignava</name>
    <dbReference type="NCBI Taxonomy" id="137730"/>
    <lineage>
        <taxon>Bacteria</taxon>
        <taxon>Bacillati</taxon>
        <taxon>Bacillota</taxon>
        <taxon>Bacilli</taxon>
        <taxon>Lactobacillales</taxon>
        <taxon>Aerococcaceae</taxon>
        <taxon>Falseniella</taxon>
    </lineage>
</organism>
<comment type="similarity">
    <text evidence="1">Belongs to the asp23 family.</text>
</comment>
<dbReference type="InterPro" id="IPR005531">
    <property type="entry name" value="Asp23"/>
</dbReference>
<evidence type="ECO:0000313" key="2">
    <source>
        <dbReference type="EMBL" id="PKY89586.1"/>
    </source>
</evidence>